<dbReference type="NCBIfam" id="TIGR00756">
    <property type="entry name" value="PPR"/>
    <property type="match status" value="1"/>
</dbReference>
<keyword evidence="3" id="KW-1185">Reference proteome</keyword>
<dbReference type="InterPro" id="IPR011990">
    <property type="entry name" value="TPR-like_helical_dom_sf"/>
</dbReference>
<dbReference type="Pfam" id="PF14559">
    <property type="entry name" value="TPR_19"/>
    <property type="match status" value="1"/>
</dbReference>
<evidence type="ECO:0000313" key="2">
    <source>
        <dbReference type="EMBL" id="GMQ33195.1"/>
    </source>
</evidence>
<evidence type="ECO:0008006" key="4">
    <source>
        <dbReference type="Google" id="ProtNLM"/>
    </source>
</evidence>
<feature type="transmembrane region" description="Helical" evidence="1">
    <location>
        <begin position="55"/>
        <end position="77"/>
    </location>
</feature>
<organism evidence="2 3">
    <name type="scientific">Algoriphagus taiwanensis</name>
    <dbReference type="NCBI Taxonomy" id="1445656"/>
    <lineage>
        <taxon>Bacteria</taxon>
        <taxon>Pseudomonadati</taxon>
        <taxon>Bacteroidota</taxon>
        <taxon>Cytophagia</taxon>
        <taxon>Cytophagales</taxon>
        <taxon>Cyclobacteriaceae</taxon>
        <taxon>Algoriphagus</taxon>
    </lineage>
</organism>
<proteinExistence type="predicted"/>
<evidence type="ECO:0000313" key="3">
    <source>
        <dbReference type="Proteomes" id="UP001307705"/>
    </source>
</evidence>
<reference evidence="2 3" key="1">
    <citation type="submission" date="2023-08" db="EMBL/GenBank/DDBJ databases">
        <title>Draft genome sequence of Algoriphagus taiwanensis.</title>
        <authorList>
            <person name="Takatani N."/>
            <person name="Hosokawa M."/>
            <person name="Sawabe T."/>
        </authorList>
    </citation>
    <scope>NUCLEOTIDE SEQUENCE [LARGE SCALE GENOMIC DNA]</scope>
    <source>
        <strain evidence="2 3">JCM 19755</strain>
    </source>
</reference>
<dbReference type="Gene3D" id="1.25.40.10">
    <property type="entry name" value="Tetratricopeptide repeat domain"/>
    <property type="match status" value="1"/>
</dbReference>
<comment type="caution">
    <text evidence="2">The sequence shown here is derived from an EMBL/GenBank/DDBJ whole genome shotgun (WGS) entry which is preliminary data.</text>
</comment>
<dbReference type="SUPFAM" id="SSF48452">
    <property type="entry name" value="TPR-like"/>
    <property type="match status" value="1"/>
</dbReference>
<accession>A0ABQ6Q0T3</accession>
<name>A0ABQ6Q0T3_9BACT</name>
<protein>
    <recommendedName>
        <fullName evidence="4">Tetratricopeptide repeat protein</fullName>
    </recommendedName>
</protein>
<evidence type="ECO:0000256" key="1">
    <source>
        <dbReference type="SAM" id="Phobius"/>
    </source>
</evidence>
<gene>
    <name evidence="2" type="ORF">Ataiwa_14670</name>
</gene>
<sequence>MDQNELFKNYLEGKLSSEDRLLFEKLLKENQAYQAELNQYKKQVSPAKKTRFRSWAVSFLIALGIVALGIFLVYSLASPPGTKLFSTYYQPLDVETWESLSIDPSIEKGVTAYKNGKYEEAKTLFEQMLASNSSPDVLFFLGLCHLALDRPEKAVPILSRIPKDSPLAGDAAWYEGLGYLKLNKLEKAKPLLLTASQNSTQFSPSAQEILGKLK</sequence>
<dbReference type="Proteomes" id="UP001307705">
    <property type="component" value="Unassembled WGS sequence"/>
</dbReference>
<dbReference type="InterPro" id="IPR002885">
    <property type="entry name" value="PPR_rpt"/>
</dbReference>
<dbReference type="RefSeq" id="WP_338227970.1">
    <property type="nucleotide sequence ID" value="NZ_BTPE01000004.1"/>
</dbReference>
<keyword evidence="1" id="KW-0812">Transmembrane</keyword>
<keyword evidence="1" id="KW-1133">Transmembrane helix</keyword>
<dbReference type="EMBL" id="BTPE01000004">
    <property type="protein sequence ID" value="GMQ33195.1"/>
    <property type="molecule type" value="Genomic_DNA"/>
</dbReference>
<keyword evidence="1" id="KW-0472">Membrane</keyword>